<keyword evidence="1" id="KW-0853">WD repeat</keyword>
<dbReference type="InterPro" id="IPR015943">
    <property type="entry name" value="WD40/YVTN_repeat-like_dom_sf"/>
</dbReference>
<dbReference type="PROSITE" id="PS50082">
    <property type="entry name" value="WD_REPEATS_2"/>
    <property type="match status" value="1"/>
</dbReference>
<name>G4TXE4_SERID</name>
<accession>G4TXE4</accession>
<feature type="repeat" description="WD" evidence="1">
    <location>
        <begin position="9"/>
        <end position="43"/>
    </location>
</feature>
<dbReference type="AlphaFoldDB" id="G4TXE4"/>
<proteinExistence type="predicted"/>
<dbReference type="Pfam" id="PF00400">
    <property type="entry name" value="WD40"/>
    <property type="match status" value="1"/>
</dbReference>
<comment type="caution">
    <text evidence="2">The sequence shown here is derived from an EMBL/GenBank/DDBJ whole genome shotgun (WGS) entry which is preliminary data.</text>
</comment>
<organism evidence="2 3">
    <name type="scientific">Serendipita indica (strain DSM 11827)</name>
    <name type="common">Root endophyte fungus</name>
    <name type="synonym">Piriformospora indica</name>
    <dbReference type="NCBI Taxonomy" id="1109443"/>
    <lineage>
        <taxon>Eukaryota</taxon>
        <taxon>Fungi</taxon>
        <taxon>Dikarya</taxon>
        <taxon>Basidiomycota</taxon>
        <taxon>Agaricomycotina</taxon>
        <taxon>Agaricomycetes</taxon>
        <taxon>Sebacinales</taxon>
        <taxon>Serendipitaceae</taxon>
        <taxon>Serendipita</taxon>
    </lineage>
</organism>
<keyword evidence="3" id="KW-1185">Reference proteome</keyword>
<evidence type="ECO:0000313" key="2">
    <source>
        <dbReference type="EMBL" id="CCA75987.1"/>
    </source>
</evidence>
<feature type="non-terminal residue" evidence="2">
    <location>
        <position position="88"/>
    </location>
</feature>
<dbReference type="InterPro" id="IPR036322">
    <property type="entry name" value="WD40_repeat_dom_sf"/>
</dbReference>
<dbReference type="InterPro" id="IPR001680">
    <property type="entry name" value="WD40_rpt"/>
</dbReference>
<dbReference type="SUPFAM" id="SSF50978">
    <property type="entry name" value="WD40 repeat-like"/>
    <property type="match status" value="1"/>
</dbReference>
<dbReference type="InParanoid" id="G4TXE4"/>
<gene>
    <name evidence="2" type="ORF">PIIN_09987</name>
</gene>
<dbReference type="Gene3D" id="2.130.10.10">
    <property type="entry name" value="YVTN repeat-like/Quinoprotein amine dehydrogenase"/>
    <property type="match status" value="1"/>
</dbReference>
<protein>
    <submittedName>
        <fullName evidence="2">Uncharacterized protein</fullName>
    </submittedName>
</protein>
<dbReference type="SMART" id="SM00320">
    <property type="entry name" value="WD40"/>
    <property type="match status" value="1"/>
</dbReference>
<dbReference type="Proteomes" id="UP000007148">
    <property type="component" value="Unassembled WGS sequence"/>
</dbReference>
<dbReference type="HOGENOM" id="CLU_2475032_0_0_1"/>
<dbReference type="EMBL" id="CAFZ01000571">
    <property type="protein sequence ID" value="CCA75987.1"/>
    <property type="molecule type" value="Genomic_DNA"/>
</dbReference>
<dbReference type="OrthoDB" id="6262491at2759"/>
<reference evidence="2 3" key="1">
    <citation type="journal article" date="2011" name="PLoS Pathog.">
        <title>Endophytic Life Strategies Decoded by Genome and Transcriptome Analyses of the Mutualistic Root Symbiont Piriformospora indica.</title>
        <authorList>
            <person name="Zuccaro A."/>
            <person name="Lahrmann U."/>
            <person name="Guldener U."/>
            <person name="Langen G."/>
            <person name="Pfiffi S."/>
            <person name="Biedenkopf D."/>
            <person name="Wong P."/>
            <person name="Samans B."/>
            <person name="Grimm C."/>
            <person name="Basiewicz M."/>
            <person name="Murat C."/>
            <person name="Martin F."/>
            <person name="Kogel K.H."/>
        </authorList>
    </citation>
    <scope>NUCLEOTIDE SEQUENCE [LARGE SCALE GENOMIC DNA]</scope>
    <source>
        <strain evidence="2 3">DSM 11827</strain>
    </source>
</reference>
<sequence>HSEVIKTTVSAVAFSQDDTRIVSGSRGSTIRQWDTETGQPVESRSEVINYGTQVVSGSVDRTIQILSLDDVRDVMDKRYNGTVAHRGL</sequence>
<evidence type="ECO:0000313" key="3">
    <source>
        <dbReference type="Proteomes" id="UP000007148"/>
    </source>
</evidence>
<evidence type="ECO:0000256" key="1">
    <source>
        <dbReference type="PROSITE-ProRule" id="PRU00221"/>
    </source>
</evidence>